<organism evidence="3 4">
    <name type="scientific">Corynebacterium marinum DSM 44953</name>
    <dbReference type="NCBI Taxonomy" id="1224162"/>
    <lineage>
        <taxon>Bacteria</taxon>
        <taxon>Bacillati</taxon>
        <taxon>Actinomycetota</taxon>
        <taxon>Actinomycetes</taxon>
        <taxon>Mycobacteriales</taxon>
        <taxon>Corynebacteriaceae</taxon>
        <taxon>Corynebacterium</taxon>
    </lineage>
</organism>
<dbReference type="PANTHER" id="PTHR30231:SF42">
    <property type="entry name" value="EXONUCLEASE"/>
    <property type="match status" value="1"/>
</dbReference>
<dbReference type="CDD" id="cd17748">
    <property type="entry name" value="BRCT_DNA_ligase_like"/>
    <property type="match status" value="1"/>
</dbReference>
<dbReference type="Gene3D" id="3.30.420.10">
    <property type="entry name" value="Ribonuclease H-like superfamily/Ribonuclease H"/>
    <property type="match status" value="1"/>
</dbReference>
<dbReference type="STRING" id="1224162.B840_08150"/>
<dbReference type="RefSeq" id="WP_042621727.1">
    <property type="nucleotide sequence ID" value="NZ_CP007790.1"/>
</dbReference>
<name>A0A0B6TMR8_9CORY</name>
<evidence type="ECO:0000313" key="3">
    <source>
        <dbReference type="EMBL" id="AJK69228.1"/>
    </source>
</evidence>
<dbReference type="Gene3D" id="3.40.50.10190">
    <property type="entry name" value="BRCT domain"/>
    <property type="match status" value="1"/>
</dbReference>
<dbReference type="SUPFAM" id="SSF52113">
    <property type="entry name" value="BRCT domain"/>
    <property type="match status" value="1"/>
</dbReference>
<proteinExistence type="predicted"/>
<dbReference type="GO" id="GO:0005829">
    <property type="term" value="C:cytosol"/>
    <property type="evidence" value="ECO:0007669"/>
    <property type="project" value="TreeGrafter"/>
</dbReference>
<keyword evidence="4" id="KW-1185">Reference proteome</keyword>
<dbReference type="HOGENOM" id="CLU_047806_0_1_11"/>
<dbReference type="GO" id="GO:0003676">
    <property type="term" value="F:nucleic acid binding"/>
    <property type="evidence" value="ECO:0007669"/>
    <property type="project" value="InterPro"/>
</dbReference>
<dbReference type="InterPro" id="IPR013520">
    <property type="entry name" value="Ribonucl_H"/>
</dbReference>
<dbReference type="InterPro" id="IPR036420">
    <property type="entry name" value="BRCT_dom_sf"/>
</dbReference>
<evidence type="ECO:0000256" key="1">
    <source>
        <dbReference type="SAM" id="MobiDB-lite"/>
    </source>
</evidence>
<feature type="domain" description="Exonuclease" evidence="2">
    <location>
        <begin position="102"/>
        <end position="269"/>
    </location>
</feature>
<accession>A0A0B6TMR8</accession>
<dbReference type="OrthoDB" id="9803913at2"/>
<dbReference type="EMBL" id="CP007790">
    <property type="protein sequence ID" value="AJK69228.1"/>
    <property type="molecule type" value="Genomic_DNA"/>
</dbReference>
<evidence type="ECO:0000313" key="4">
    <source>
        <dbReference type="Proteomes" id="UP000031928"/>
    </source>
</evidence>
<dbReference type="Proteomes" id="UP000031928">
    <property type="component" value="Chromosome"/>
</dbReference>
<dbReference type="InterPro" id="IPR012337">
    <property type="entry name" value="RNaseH-like_sf"/>
</dbReference>
<protein>
    <submittedName>
        <fullName evidence="3">DNA polymerase III epsilon subunit</fullName>
    </submittedName>
</protein>
<dbReference type="KEGG" id="cmq:B840_08150"/>
<sequence>MIPAHGAQLSVTATSIRIERSALTAALTGRQSLEVPLSSVTGVSLTPPSLVDVGRVLLEGPDLVVEFAPNQTADAEDFLADVEAALRGEAPVASTGGVPGLNFVGFDVETANGDVGSICQIGAVRVVDGVEVAAASWLCAPPSGLTEFSPENIAVHGITPADVAGQPDFAARLPGLLEFIGDLPVVAHNAQFDMMALQRACAASDLEVPALAFGCSLILARGAGLGLRSHRLPVVAEALAVPLGRHHDAAEDARAAALITVELARRVGHRGGFTDFQHAAGFTMGALSPERTWPVLRDRSGARTALAQAEAQQVQEKPEKKAPRRAPWQSVATPDAVPEPNPDADPAGPLFGQNVTLTGDFEPFDKGRLWSGIAALGASVGKNVTRKTTILVAGTWATKTSKEKRAEELIAKGQDIQIWTSAQLFAVLGLEEDEEQPPF</sequence>
<dbReference type="InterPro" id="IPR036397">
    <property type="entry name" value="RNaseH_sf"/>
</dbReference>
<evidence type="ECO:0000259" key="2">
    <source>
        <dbReference type="SMART" id="SM00479"/>
    </source>
</evidence>
<dbReference type="AlphaFoldDB" id="A0A0B6TMR8"/>
<dbReference type="PANTHER" id="PTHR30231">
    <property type="entry name" value="DNA POLYMERASE III SUBUNIT EPSILON"/>
    <property type="match status" value="1"/>
</dbReference>
<gene>
    <name evidence="3" type="ORF">B840_08150</name>
</gene>
<dbReference type="SMART" id="SM00479">
    <property type="entry name" value="EXOIII"/>
    <property type="match status" value="1"/>
</dbReference>
<dbReference type="SUPFAM" id="SSF53098">
    <property type="entry name" value="Ribonuclease H-like"/>
    <property type="match status" value="1"/>
</dbReference>
<dbReference type="Pfam" id="PF00929">
    <property type="entry name" value="RNase_T"/>
    <property type="match status" value="1"/>
</dbReference>
<reference evidence="3 4" key="1">
    <citation type="submission" date="2014-05" db="EMBL/GenBank/DDBJ databases">
        <title>Complete genome sequence of Corynebacterium marinum DSM 44953.</title>
        <authorList>
            <person name="Schaffert L."/>
            <person name="Albersmeier A."/>
            <person name="Kalinowski J."/>
            <person name="Ruckert C."/>
        </authorList>
    </citation>
    <scope>NUCLEOTIDE SEQUENCE [LARGE SCALE GENOMIC DNA]</scope>
    <source>
        <strain evidence="3 4">DSM 44953</strain>
    </source>
</reference>
<feature type="region of interest" description="Disordered" evidence="1">
    <location>
        <begin position="301"/>
        <end position="350"/>
    </location>
</feature>
<dbReference type="GO" id="GO:0008408">
    <property type="term" value="F:3'-5' exonuclease activity"/>
    <property type="evidence" value="ECO:0007669"/>
    <property type="project" value="TreeGrafter"/>
</dbReference>